<keyword evidence="5" id="KW-1185">Reference proteome</keyword>
<proteinExistence type="predicted"/>
<gene>
    <name evidence="4" type="ORF">GSCOC_T00010477001</name>
</gene>
<sequence length="212" mass="24935">MSWIESVLYIAKYPRNIQPKFLLQGKPLLNKVYFKAKSDFVKEPIKAHALEGIWKMFLEQDSPLTIWNPHGGMMSRISESETPYPHRNGTKFMIQWLTKWESGDDEETIKEHIDWIRKLYKFMTPYVPRSPRAAYVNYRDLDLGVNSIDGGTSLAEASSWGTKYFKNNWKRLVLVKTKVDPENFFRHEQSIPITDAFSTGKKKRKEDWHGFI</sequence>
<dbReference type="STRING" id="49390.A0A068VLW5"/>
<evidence type="ECO:0000256" key="2">
    <source>
        <dbReference type="ARBA" id="ARBA00022827"/>
    </source>
</evidence>
<evidence type="ECO:0000256" key="1">
    <source>
        <dbReference type="ARBA" id="ARBA00022630"/>
    </source>
</evidence>
<dbReference type="OMA" id="TTYESAR"/>
<dbReference type="EMBL" id="HG744304">
    <property type="protein sequence ID" value="CDP21607.1"/>
    <property type="molecule type" value="Genomic_DNA"/>
</dbReference>
<evidence type="ECO:0000313" key="4">
    <source>
        <dbReference type="EMBL" id="CDP21607.1"/>
    </source>
</evidence>
<reference evidence="5" key="1">
    <citation type="journal article" date="2014" name="Science">
        <title>The coffee genome provides insight into the convergent evolution of caffeine biosynthesis.</title>
        <authorList>
            <person name="Denoeud F."/>
            <person name="Carretero-Paulet L."/>
            <person name="Dereeper A."/>
            <person name="Droc G."/>
            <person name="Guyot R."/>
            <person name="Pietrella M."/>
            <person name="Zheng C."/>
            <person name="Alberti A."/>
            <person name="Anthony F."/>
            <person name="Aprea G."/>
            <person name="Aury J.M."/>
            <person name="Bento P."/>
            <person name="Bernard M."/>
            <person name="Bocs S."/>
            <person name="Campa C."/>
            <person name="Cenci A."/>
            <person name="Combes M.C."/>
            <person name="Crouzillat D."/>
            <person name="Da Silva C."/>
            <person name="Daddiego L."/>
            <person name="De Bellis F."/>
            <person name="Dussert S."/>
            <person name="Garsmeur O."/>
            <person name="Gayraud T."/>
            <person name="Guignon V."/>
            <person name="Jahn K."/>
            <person name="Jamilloux V."/>
            <person name="Joet T."/>
            <person name="Labadie K."/>
            <person name="Lan T."/>
            <person name="Leclercq J."/>
            <person name="Lepelley M."/>
            <person name="Leroy T."/>
            <person name="Li L.T."/>
            <person name="Librado P."/>
            <person name="Lopez L."/>
            <person name="Munoz A."/>
            <person name="Noel B."/>
            <person name="Pallavicini A."/>
            <person name="Perrotta G."/>
            <person name="Poncet V."/>
            <person name="Pot D."/>
            <person name="Priyono X."/>
            <person name="Rigoreau M."/>
            <person name="Rouard M."/>
            <person name="Rozas J."/>
            <person name="Tranchant-Dubreuil C."/>
            <person name="VanBuren R."/>
            <person name="Zhang Q."/>
            <person name="Andrade A.C."/>
            <person name="Argout X."/>
            <person name="Bertrand B."/>
            <person name="de Kochko A."/>
            <person name="Graziosi G."/>
            <person name="Henry R.J."/>
            <person name="Jayarama X."/>
            <person name="Ming R."/>
            <person name="Nagai C."/>
            <person name="Rounsley S."/>
            <person name="Sankoff D."/>
            <person name="Giuliano G."/>
            <person name="Albert V.A."/>
            <person name="Wincker P."/>
            <person name="Lashermes P."/>
        </authorList>
    </citation>
    <scope>NUCLEOTIDE SEQUENCE [LARGE SCALE GENOMIC DNA]</scope>
    <source>
        <strain evidence="5">cv. DH200-94</strain>
    </source>
</reference>
<dbReference type="OrthoDB" id="407275at2759"/>
<dbReference type="PhylomeDB" id="A0A068VLW5"/>
<dbReference type="Gramene" id="CDP21607">
    <property type="protein sequence ID" value="CDP21607"/>
    <property type="gene ID" value="GSCOC_T00010477001"/>
</dbReference>
<dbReference type="GO" id="GO:0050660">
    <property type="term" value="F:flavin adenine dinucleotide binding"/>
    <property type="evidence" value="ECO:0007669"/>
    <property type="project" value="InterPro"/>
</dbReference>
<dbReference type="Gene3D" id="3.40.462.20">
    <property type="match status" value="1"/>
</dbReference>
<organism evidence="4 5">
    <name type="scientific">Coffea canephora</name>
    <name type="common">Robusta coffee</name>
    <dbReference type="NCBI Taxonomy" id="49390"/>
    <lineage>
        <taxon>Eukaryota</taxon>
        <taxon>Viridiplantae</taxon>
        <taxon>Streptophyta</taxon>
        <taxon>Embryophyta</taxon>
        <taxon>Tracheophyta</taxon>
        <taxon>Spermatophyta</taxon>
        <taxon>Magnoliopsida</taxon>
        <taxon>eudicotyledons</taxon>
        <taxon>Gunneridae</taxon>
        <taxon>Pentapetalae</taxon>
        <taxon>asterids</taxon>
        <taxon>lamiids</taxon>
        <taxon>Gentianales</taxon>
        <taxon>Rubiaceae</taxon>
        <taxon>Ixoroideae</taxon>
        <taxon>Gardenieae complex</taxon>
        <taxon>Bertiereae - Coffeeae clade</taxon>
        <taxon>Coffeeae</taxon>
        <taxon>Coffea</taxon>
    </lineage>
</organism>
<evidence type="ECO:0000259" key="3">
    <source>
        <dbReference type="Pfam" id="PF08031"/>
    </source>
</evidence>
<dbReference type="AlphaFoldDB" id="A0A068VLW5"/>
<feature type="domain" description="Berberine/berberine-like" evidence="3">
    <location>
        <begin position="134"/>
        <end position="192"/>
    </location>
</feature>
<keyword evidence="2" id="KW-0274">FAD</keyword>
<name>A0A068VLW5_COFCA</name>
<dbReference type="InterPro" id="IPR012951">
    <property type="entry name" value="BBE"/>
</dbReference>
<dbReference type="InParanoid" id="A0A068VLW5"/>
<dbReference type="GO" id="GO:0016491">
    <property type="term" value="F:oxidoreductase activity"/>
    <property type="evidence" value="ECO:0007669"/>
    <property type="project" value="InterPro"/>
</dbReference>
<protein>
    <submittedName>
        <fullName evidence="4">DH200=94 genomic scaffold, scaffold_5220</fullName>
    </submittedName>
</protein>
<dbReference type="Pfam" id="PF08031">
    <property type="entry name" value="BBE"/>
    <property type="match status" value="1"/>
</dbReference>
<accession>A0A068VLW5</accession>
<keyword evidence="1" id="KW-0285">Flavoprotein</keyword>
<dbReference type="Proteomes" id="UP000295252">
    <property type="component" value="Unassembled WGS sequence"/>
</dbReference>
<evidence type="ECO:0000313" key="5">
    <source>
        <dbReference type="Proteomes" id="UP000295252"/>
    </source>
</evidence>
<dbReference type="PANTHER" id="PTHR32448">
    <property type="entry name" value="OS08G0158400 PROTEIN"/>
    <property type="match status" value="1"/>
</dbReference>